<keyword evidence="2" id="KW-0810">Translation regulation</keyword>
<dbReference type="InterPro" id="IPR011989">
    <property type="entry name" value="ARM-like"/>
</dbReference>
<dbReference type="Gramene" id="AET4Gv20397200.4">
    <property type="protein sequence ID" value="AET4Gv20397200.4"/>
    <property type="gene ID" value="AET4Gv20397200"/>
</dbReference>
<accession>A0A453I174</accession>
<name>A0A453I174_AEGTS</name>
<dbReference type="PANTHER" id="PTHR12537">
    <property type="entry name" value="RNA BINDING PROTEIN PUMILIO-RELATED"/>
    <property type="match status" value="1"/>
</dbReference>
<dbReference type="AlphaFoldDB" id="A0A453I174"/>
<keyword evidence="6" id="KW-1185">Reference proteome</keyword>
<organism evidence="5 6">
    <name type="scientific">Aegilops tauschii subsp. strangulata</name>
    <name type="common">Goatgrass</name>
    <dbReference type="NCBI Taxonomy" id="200361"/>
    <lineage>
        <taxon>Eukaryota</taxon>
        <taxon>Viridiplantae</taxon>
        <taxon>Streptophyta</taxon>
        <taxon>Embryophyta</taxon>
        <taxon>Tracheophyta</taxon>
        <taxon>Spermatophyta</taxon>
        <taxon>Magnoliopsida</taxon>
        <taxon>Liliopsida</taxon>
        <taxon>Poales</taxon>
        <taxon>Poaceae</taxon>
        <taxon>BOP clade</taxon>
        <taxon>Pooideae</taxon>
        <taxon>Triticodae</taxon>
        <taxon>Triticeae</taxon>
        <taxon>Triticinae</taxon>
        <taxon>Aegilops</taxon>
    </lineage>
</organism>
<proteinExistence type="predicted"/>
<keyword evidence="1" id="KW-0677">Repeat</keyword>
<evidence type="ECO:0000256" key="3">
    <source>
        <dbReference type="PROSITE-ProRule" id="PRU00317"/>
    </source>
</evidence>
<reference evidence="6" key="2">
    <citation type="journal article" date="2017" name="Nat. Plants">
        <title>The Aegilops tauschii genome reveals multiple impacts of transposons.</title>
        <authorList>
            <person name="Zhao G."/>
            <person name="Zou C."/>
            <person name="Li K."/>
            <person name="Wang K."/>
            <person name="Li T."/>
            <person name="Gao L."/>
            <person name="Zhang X."/>
            <person name="Wang H."/>
            <person name="Yang Z."/>
            <person name="Liu X."/>
            <person name="Jiang W."/>
            <person name="Mao L."/>
            <person name="Kong X."/>
            <person name="Jiao Y."/>
            <person name="Jia J."/>
        </authorList>
    </citation>
    <scope>NUCLEOTIDE SEQUENCE [LARGE SCALE GENOMIC DNA]</scope>
    <source>
        <strain evidence="6">cv. AL8/78</strain>
    </source>
</reference>
<reference evidence="5" key="4">
    <citation type="submission" date="2019-03" db="UniProtKB">
        <authorList>
            <consortium name="EnsemblPlants"/>
        </authorList>
    </citation>
    <scope>IDENTIFICATION</scope>
</reference>
<evidence type="ECO:0000259" key="4">
    <source>
        <dbReference type="PROSITE" id="PS50303"/>
    </source>
</evidence>
<feature type="domain" description="PUM-HD" evidence="4">
    <location>
        <begin position="1"/>
        <end position="71"/>
    </location>
</feature>
<feature type="repeat" description="Pumilio" evidence="3">
    <location>
        <begin position="8"/>
        <end position="45"/>
    </location>
</feature>
<dbReference type="Proteomes" id="UP000015105">
    <property type="component" value="Chromosome 4D"/>
</dbReference>
<evidence type="ECO:0000256" key="1">
    <source>
        <dbReference type="ARBA" id="ARBA00022737"/>
    </source>
</evidence>
<dbReference type="SMART" id="SM00025">
    <property type="entry name" value="Pumilio"/>
    <property type="match status" value="1"/>
</dbReference>
<dbReference type="GO" id="GO:0005737">
    <property type="term" value="C:cytoplasm"/>
    <property type="evidence" value="ECO:0007669"/>
    <property type="project" value="TreeGrafter"/>
</dbReference>
<dbReference type="InterPro" id="IPR016024">
    <property type="entry name" value="ARM-type_fold"/>
</dbReference>
<dbReference type="InterPro" id="IPR001313">
    <property type="entry name" value="Pumilio_RNA-bd_rpt"/>
</dbReference>
<reference evidence="5" key="3">
    <citation type="journal article" date="2017" name="Nature">
        <title>Genome sequence of the progenitor of the wheat D genome Aegilops tauschii.</title>
        <authorList>
            <person name="Luo M.C."/>
            <person name="Gu Y.Q."/>
            <person name="Puiu D."/>
            <person name="Wang H."/>
            <person name="Twardziok S.O."/>
            <person name="Deal K.R."/>
            <person name="Huo N."/>
            <person name="Zhu T."/>
            <person name="Wang L."/>
            <person name="Wang Y."/>
            <person name="McGuire P.E."/>
            <person name="Liu S."/>
            <person name="Long H."/>
            <person name="Ramasamy R.K."/>
            <person name="Rodriguez J.C."/>
            <person name="Van S.L."/>
            <person name="Yuan L."/>
            <person name="Wang Z."/>
            <person name="Xia Z."/>
            <person name="Xiao L."/>
            <person name="Anderson O.D."/>
            <person name="Ouyang S."/>
            <person name="Liang Y."/>
            <person name="Zimin A.V."/>
            <person name="Pertea G."/>
            <person name="Qi P."/>
            <person name="Bennetzen J.L."/>
            <person name="Dai X."/>
            <person name="Dawson M.W."/>
            <person name="Muller H.G."/>
            <person name="Kugler K."/>
            <person name="Rivarola-Duarte L."/>
            <person name="Spannagl M."/>
            <person name="Mayer K.F.X."/>
            <person name="Lu F.H."/>
            <person name="Bevan M.W."/>
            <person name="Leroy P."/>
            <person name="Li P."/>
            <person name="You F.M."/>
            <person name="Sun Q."/>
            <person name="Liu Z."/>
            <person name="Lyons E."/>
            <person name="Wicker T."/>
            <person name="Salzberg S.L."/>
            <person name="Devos K.M."/>
            <person name="Dvorak J."/>
        </authorList>
    </citation>
    <scope>NUCLEOTIDE SEQUENCE [LARGE SCALE GENOMIC DNA]</scope>
    <source>
        <strain evidence="5">cv. AL8/78</strain>
    </source>
</reference>
<protein>
    <recommendedName>
        <fullName evidence="4">PUM-HD domain-containing protein</fullName>
    </recommendedName>
</protein>
<sequence length="79" mass="9138">MRDKIIKELINDPKLQHIMVDQYGNFVIQTALEHCKGPLHTTFVEAIRPHAAAMQSHMYGKRVLSKTYLKNKQHRVGVL</sequence>
<dbReference type="PANTHER" id="PTHR12537:SF147">
    <property type="entry name" value="PUMILIO HOMOLOG 12"/>
    <property type="match status" value="1"/>
</dbReference>
<evidence type="ECO:0000313" key="6">
    <source>
        <dbReference type="Proteomes" id="UP000015105"/>
    </source>
</evidence>
<dbReference type="InterPro" id="IPR033133">
    <property type="entry name" value="PUM-HD"/>
</dbReference>
<reference evidence="6" key="1">
    <citation type="journal article" date="2014" name="Science">
        <title>Ancient hybridizations among the ancestral genomes of bread wheat.</title>
        <authorList>
            <consortium name="International Wheat Genome Sequencing Consortium,"/>
            <person name="Marcussen T."/>
            <person name="Sandve S.R."/>
            <person name="Heier L."/>
            <person name="Spannagl M."/>
            <person name="Pfeifer M."/>
            <person name="Jakobsen K.S."/>
            <person name="Wulff B.B."/>
            <person name="Steuernagel B."/>
            <person name="Mayer K.F."/>
            <person name="Olsen O.A."/>
        </authorList>
    </citation>
    <scope>NUCLEOTIDE SEQUENCE [LARGE SCALE GENOMIC DNA]</scope>
    <source>
        <strain evidence="6">cv. AL8/78</strain>
    </source>
</reference>
<dbReference type="PROSITE" id="PS50302">
    <property type="entry name" value="PUM"/>
    <property type="match status" value="1"/>
</dbReference>
<reference evidence="5" key="5">
    <citation type="journal article" date="2021" name="G3 (Bethesda)">
        <title>Aegilops tauschii genome assembly Aet v5.0 features greater sequence contiguity and improved annotation.</title>
        <authorList>
            <person name="Wang L."/>
            <person name="Zhu T."/>
            <person name="Rodriguez J.C."/>
            <person name="Deal K.R."/>
            <person name="Dubcovsky J."/>
            <person name="McGuire P.E."/>
            <person name="Lux T."/>
            <person name="Spannagl M."/>
            <person name="Mayer K.F.X."/>
            <person name="Baldrich P."/>
            <person name="Meyers B.C."/>
            <person name="Huo N."/>
            <person name="Gu Y.Q."/>
            <person name="Zhou H."/>
            <person name="Devos K.M."/>
            <person name="Bennetzen J.L."/>
            <person name="Unver T."/>
            <person name="Budak H."/>
            <person name="Gulick P.J."/>
            <person name="Galiba G."/>
            <person name="Kalapos B."/>
            <person name="Nelson D.R."/>
            <person name="Li P."/>
            <person name="You F.M."/>
            <person name="Luo M.C."/>
            <person name="Dvorak J."/>
        </authorList>
    </citation>
    <scope>NUCLEOTIDE SEQUENCE [LARGE SCALE GENOMIC DNA]</scope>
    <source>
        <strain evidence="5">cv. AL8/78</strain>
    </source>
</reference>
<dbReference type="EnsemblPlants" id="AET4Gv20397200.3">
    <property type="protein sequence ID" value="AET4Gv20397200.3"/>
    <property type="gene ID" value="AET4Gv20397200"/>
</dbReference>
<dbReference type="Gramene" id="AET4Gv20397200.3">
    <property type="protein sequence ID" value="AET4Gv20397200.3"/>
    <property type="gene ID" value="AET4Gv20397200"/>
</dbReference>
<dbReference type="GO" id="GO:0006417">
    <property type="term" value="P:regulation of translation"/>
    <property type="evidence" value="ECO:0007669"/>
    <property type="project" value="UniProtKB-KW"/>
</dbReference>
<evidence type="ECO:0000313" key="5">
    <source>
        <dbReference type="EnsemblPlants" id="AET4Gv20397200.4"/>
    </source>
</evidence>
<dbReference type="GO" id="GO:0003729">
    <property type="term" value="F:mRNA binding"/>
    <property type="evidence" value="ECO:0007669"/>
    <property type="project" value="TreeGrafter"/>
</dbReference>
<dbReference type="EnsemblPlants" id="AET4Gv20397200.4">
    <property type="protein sequence ID" value="AET4Gv20397200.4"/>
    <property type="gene ID" value="AET4Gv20397200"/>
</dbReference>
<dbReference type="SUPFAM" id="SSF48371">
    <property type="entry name" value="ARM repeat"/>
    <property type="match status" value="1"/>
</dbReference>
<dbReference type="Gene3D" id="1.25.10.10">
    <property type="entry name" value="Leucine-rich Repeat Variant"/>
    <property type="match status" value="1"/>
</dbReference>
<dbReference type="PROSITE" id="PS50303">
    <property type="entry name" value="PUM_HD"/>
    <property type="match status" value="1"/>
</dbReference>
<dbReference type="Pfam" id="PF00806">
    <property type="entry name" value="PUF"/>
    <property type="match status" value="1"/>
</dbReference>
<evidence type="ECO:0000256" key="2">
    <source>
        <dbReference type="ARBA" id="ARBA00022845"/>
    </source>
</evidence>